<keyword evidence="8 11" id="KW-0808">Transferase</keyword>
<comment type="catalytic activity">
    <reaction evidence="10 11">
        <text>a lipid X + a UDP-2-N,3-O-bis[(3R)-3-hydroxyacyl]-alpha-D-glucosamine = a lipid A disaccharide + UDP + H(+)</text>
        <dbReference type="Rhea" id="RHEA:67828"/>
        <dbReference type="ChEBI" id="CHEBI:15378"/>
        <dbReference type="ChEBI" id="CHEBI:58223"/>
        <dbReference type="ChEBI" id="CHEBI:137748"/>
        <dbReference type="ChEBI" id="CHEBI:176338"/>
        <dbReference type="ChEBI" id="CHEBI:176343"/>
        <dbReference type="EC" id="2.4.1.182"/>
    </reaction>
</comment>
<sequence>MSTAGPTIAVVATEASGDRLGGGLMQALRARVPDARFVGLGGPDMIGQGLHSLFPIDELAIIGITAILSRLPELLGRIGSAADAIVAAKPDVLVIVDSPEFTHRVAKRVRRALPDLPVVDYVSPSVWAWRPGRARAMAAYVDHVLALLPFEPAAHRRLGGPACTYVGHPLAAEAALLRPGPAEAARREASPPVLLVLPGSRGGELARHAQLFGDALARLVERRGPVDAVLPTPPHLSSRVKDATAGWSVQPRIVATPEEKWAAFRGARAALAASGTVTLELAVAGVPTVVAYKVPLIEELIARAMIKVPSIVLANLVLGENVMPELVQRAATPETLAAALAPLLADTPERRGQVTAFATLDAIMQIGTAQPSERAADIVLAEMRRRSAGRQAPATG</sequence>
<keyword evidence="5 11" id="KW-0444">Lipid biosynthesis</keyword>
<organism evidence="12 13">
    <name type="scientific">Rhodoplanes tepidamans</name>
    <name type="common">Rhodoplanes cryptolactis</name>
    <dbReference type="NCBI Taxonomy" id="200616"/>
    <lineage>
        <taxon>Bacteria</taxon>
        <taxon>Pseudomonadati</taxon>
        <taxon>Pseudomonadota</taxon>
        <taxon>Alphaproteobacteria</taxon>
        <taxon>Hyphomicrobiales</taxon>
        <taxon>Nitrobacteraceae</taxon>
        <taxon>Rhodoplanes</taxon>
    </lineage>
</organism>
<dbReference type="PANTHER" id="PTHR30372">
    <property type="entry name" value="LIPID-A-DISACCHARIDE SYNTHASE"/>
    <property type="match status" value="1"/>
</dbReference>
<evidence type="ECO:0000256" key="7">
    <source>
        <dbReference type="ARBA" id="ARBA00022676"/>
    </source>
</evidence>
<reference evidence="12" key="2">
    <citation type="submission" date="2023-02" db="EMBL/GenBank/DDBJ databases">
        <authorList>
            <person name="Rayyan A."/>
            <person name="Meyer T."/>
            <person name="Kyndt J.A."/>
        </authorList>
    </citation>
    <scope>NUCLEOTIDE SEQUENCE</scope>
    <source>
        <strain evidence="12">DSM 9987</strain>
    </source>
</reference>
<evidence type="ECO:0000256" key="1">
    <source>
        <dbReference type="ARBA" id="ARBA00002056"/>
    </source>
</evidence>
<keyword evidence="7 11" id="KW-0328">Glycosyltransferase</keyword>
<dbReference type="EMBL" id="JAQQLI010000016">
    <property type="protein sequence ID" value="MDC7786414.1"/>
    <property type="molecule type" value="Genomic_DNA"/>
</dbReference>
<keyword evidence="9 11" id="KW-0443">Lipid metabolism</keyword>
<dbReference type="PANTHER" id="PTHR30372:SF4">
    <property type="entry name" value="LIPID-A-DISACCHARIDE SYNTHASE, MITOCHONDRIAL-RELATED"/>
    <property type="match status" value="1"/>
</dbReference>
<comment type="similarity">
    <text evidence="2 11">Belongs to the LpxB family.</text>
</comment>
<dbReference type="SUPFAM" id="SSF53756">
    <property type="entry name" value="UDP-Glycosyltransferase/glycogen phosphorylase"/>
    <property type="match status" value="1"/>
</dbReference>
<comment type="function">
    <text evidence="1 11">Condensation of UDP-2,3-diacylglucosamine and 2,3-diacylglucosamine-1-phosphate to form lipid A disaccharide, a precursor of lipid A, a phosphorylated glycolipid that anchors the lipopolysaccharide to the outer membrane of the cell.</text>
</comment>
<evidence type="ECO:0000313" key="12">
    <source>
        <dbReference type="EMBL" id="MDC7786414.1"/>
    </source>
</evidence>
<evidence type="ECO:0000256" key="11">
    <source>
        <dbReference type="HAMAP-Rule" id="MF_00392"/>
    </source>
</evidence>
<keyword evidence="6 11" id="KW-0441">Lipid A biosynthesis</keyword>
<accession>A0ABT5J9U2</accession>
<dbReference type="InterPro" id="IPR003835">
    <property type="entry name" value="Glyco_trans_19"/>
</dbReference>
<comment type="caution">
    <text evidence="12">The sequence shown here is derived from an EMBL/GenBank/DDBJ whole genome shotgun (WGS) entry which is preliminary data.</text>
</comment>
<evidence type="ECO:0000256" key="6">
    <source>
        <dbReference type="ARBA" id="ARBA00022556"/>
    </source>
</evidence>
<protein>
    <recommendedName>
        <fullName evidence="4 11">Lipid-A-disaccharide synthase</fullName>
        <ecNumber evidence="3 11">2.4.1.182</ecNumber>
    </recommendedName>
</protein>
<comment type="pathway">
    <text evidence="11">Bacterial outer membrane biogenesis; LPS lipid A biosynthesis.</text>
</comment>
<keyword evidence="13" id="KW-1185">Reference proteome</keyword>
<dbReference type="Proteomes" id="UP001165652">
    <property type="component" value="Unassembled WGS sequence"/>
</dbReference>
<evidence type="ECO:0000256" key="10">
    <source>
        <dbReference type="ARBA" id="ARBA00048975"/>
    </source>
</evidence>
<evidence type="ECO:0000313" key="13">
    <source>
        <dbReference type="Proteomes" id="UP001165652"/>
    </source>
</evidence>
<dbReference type="GO" id="GO:0008915">
    <property type="term" value="F:lipid-A-disaccharide synthase activity"/>
    <property type="evidence" value="ECO:0007669"/>
    <property type="project" value="UniProtKB-EC"/>
</dbReference>
<reference evidence="12" key="1">
    <citation type="journal article" date="2023" name="Microbiol Resour">
        <title>Genome Sequences of Rhodoplanes serenus and Two Thermotolerant Strains, Rhodoplanes tepidamans and 'Rhodoplanes cryptolactis,' Further Refine the Genus.</title>
        <authorList>
            <person name="Rayyan A.A."/>
            <person name="Kyndt J.A."/>
        </authorList>
    </citation>
    <scope>NUCLEOTIDE SEQUENCE</scope>
    <source>
        <strain evidence="12">DSM 9987</strain>
    </source>
</reference>
<dbReference type="HAMAP" id="MF_00392">
    <property type="entry name" value="LpxB"/>
    <property type="match status" value="1"/>
</dbReference>
<evidence type="ECO:0000256" key="2">
    <source>
        <dbReference type="ARBA" id="ARBA00007868"/>
    </source>
</evidence>
<dbReference type="Pfam" id="PF02684">
    <property type="entry name" value="LpxB"/>
    <property type="match status" value="1"/>
</dbReference>
<dbReference type="NCBIfam" id="TIGR00215">
    <property type="entry name" value="lpxB"/>
    <property type="match status" value="1"/>
</dbReference>
<evidence type="ECO:0000256" key="5">
    <source>
        <dbReference type="ARBA" id="ARBA00022516"/>
    </source>
</evidence>
<dbReference type="EC" id="2.4.1.182" evidence="3 11"/>
<evidence type="ECO:0000256" key="8">
    <source>
        <dbReference type="ARBA" id="ARBA00022679"/>
    </source>
</evidence>
<proteinExistence type="inferred from homology"/>
<evidence type="ECO:0000256" key="3">
    <source>
        <dbReference type="ARBA" id="ARBA00012687"/>
    </source>
</evidence>
<gene>
    <name evidence="11 12" type="primary">lpxB</name>
    <name evidence="12" type="ORF">PQJ73_12050</name>
</gene>
<evidence type="ECO:0000256" key="4">
    <source>
        <dbReference type="ARBA" id="ARBA00020902"/>
    </source>
</evidence>
<evidence type="ECO:0000256" key="9">
    <source>
        <dbReference type="ARBA" id="ARBA00023098"/>
    </source>
</evidence>
<dbReference type="RefSeq" id="WP_272777262.1">
    <property type="nucleotide sequence ID" value="NZ_JAQQLI010000016.1"/>
</dbReference>
<name>A0ABT5J9U2_RHOTP</name>